<dbReference type="STRING" id="417292.SAMN05421806_108133"/>
<organism evidence="8 9">
    <name type="scientific">Streptomyces indicus</name>
    <dbReference type="NCBI Taxonomy" id="417292"/>
    <lineage>
        <taxon>Bacteria</taxon>
        <taxon>Bacillati</taxon>
        <taxon>Actinomycetota</taxon>
        <taxon>Actinomycetes</taxon>
        <taxon>Kitasatosporales</taxon>
        <taxon>Streptomycetaceae</taxon>
        <taxon>Streptomyces</taxon>
    </lineage>
</organism>
<feature type="transmembrane region" description="Helical" evidence="6">
    <location>
        <begin position="7"/>
        <end position="26"/>
    </location>
</feature>
<feature type="transmembrane region" description="Helical" evidence="6">
    <location>
        <begin position="118"/>
        <end position="135"/>
    </location>
</feature>
<dbReference type="PANTHER" id="PTHR37422">
    <property type="entry name" value="TEICHURONIC ACID BIOSYNTHESIS PROTEIN TUAE"/>
    <property type="match status" value="1"/>
</dbReference>
<protein>
    <submittedName>
        <fullName evidence="8">O-antigen ligase</fullName>
    </submittedName>
</protein>
<comment type="subcellular location">
    <subcellularLocation>
        <location evidence="1">Membrane</location>
        <topology evidence="1">Multi-pass membrane protein</topology>
    </subcellularLocation>
</comment>
<evidence type="ECO:0000313" key="9">
    <source>
        <dbReference type="Proteomes" id="UP000199155"/>
    </source>
</evidence>
<evidence type="ECO:0000256" key="2">
    <source>
        <dbReference type="ARBA" id="ARBA00022692"/>
    </source>
</evidence>
<dbReference type="EMBL" id="FNFF01000008">
    <property type="protein sequence ID" value="SDK51074.1"/>
    <property type="molecule type" value="Genomic_DNA"/>
</dbReference>
<evidence type="ECO:0000256" key="5">
    <source>
        <dbReference type="SAM" id="MobiDB-lite"/>
    </source>
</evidence>
<keyword evidence="2 6" id="KW-0812">Transmembrane</keyword>
<dbReference type="Proteomes" id="UP000199155">
    <property type="component" value="Unassembled WGS sequence"/>
</dbReference>
<accession>A0A1G9CHW3</accession>
<feature type="transmembrane region" description="Helical" evidence="6">
    <location>
        <begin position="147"/>
        <end position="166"/>
    </location>
</feature>
<dbReference type="OrthoDB" id="4696754at2"/>
<name>A0A1G9CHW3_9ACTN</name>
<evidence type="ECO:0000256" key="3">
    <source>
        <dbReference type="ARBA" id="ARBA00022989"/>
    </source>
</evidence>
<sequence>MRLDGRALLWAVGLGTTAVAPLLPHLYHGGTQKLEGAVLSGSSLLFSRAVLGLVLLLAAFLVLRPALRRLWPHSTAAPELVVGGPAGRLALAAALFTAAGIVSALLSTRGRTGLTDLIGPFLFATLYLTLHGSFPQVLRQLRVILRCYLYGSLLAIVLMPYEWAFFAPVTAAGRDYLGTGWGQFTGLSANPNALGPLAAAALLLEVCSVARRRSWPLHAGAAALVLLLTQSRTAWIAALAVVFLHIDPRHTVRKAAVLTLCGAAAALGLLLPGVQATLATLGSDPKFTEAGGRTLAWQLAWEEFLRAPLFGYGPNLFDTEHRRQLFGTASSWIGQAHNQLLHTLGAAGLLGLTGLSVLFVVLIVHARRTAAATKGLSVALTALLVVACTTESPLRNLSGLSDRVLFLVVIWCALIAGARTDSPGPGPRATEPAGPALPRPLSPRLEPPCPAVSR</sequence>
<dbReference type="Pfam" id="PF04932">
    <property type="entry name" value="Wzy_C"/>
    <property type="match status" value="1"/>
</dbReference>
<keyword evidence="9" id="KW-1185">Reference proteome</keyword>
<dbReference type="PANTHER" id="PTHR37422:SF13">
    <property type="entry name" value="LIPOPOLYSACCHARIDE BIOSYNTHESIS PROTEIN PA4999-RELATED"/>
    <property type="match status" value="1"/>
</dbReference>
<keyword evidence="8" id="KW-0436">Ligase</keyword>
<dbReference type="AlphaFoldDB" id="A0A1G9CHW3"/>
<dbReference type="GO" id="GO:0016020">
    <property type="term" value="C:membrane"/>
    <property type="evidence" value="ECO:0007669"/>
    <property type="project" value="UniProtKB-SubCell"/>
</dbReference>
<dbReference type="InterPro" id="IPR007016">
    <property type="entry name" value="O-antigen_ligase-rel_domated"/>
</dbReference>
<keyword evidence="3 6" id="KW-1133">Transmembrane helix</keyword>
<evidence type="ECO:0000259" key="7">
    <source>
        <dbReference type="Pfam" id="PF04932"/>
    </source>
</evidence>
<evidence type="ECO:0000256" key="6">
    <source>
        <dbReference type="SAM" id="Phobius"/>
    </source>
</evidence>
<dbReference type="RefSeq" id="WP_093612463.1">
    <property type="nucleotide sequence ID" value="NZ_FNFF01000008.1"/>
</dbReference>
<keyword evidence="4 6" id="KW-0472">Membrane</keyword>
<feature type="domain" description="O-antigen ligase-related" evidence="7">
    <location>
        <begin position="222"/>
        <end position="354"/>
    </location>
</feature>
<feature type="transmembrane region" description="Helical" evidence="6">
    <location>
        <begin position="88"/>
        <end position="106"/>
    </location>
</feature>
<reference evidence="8 9" key="1">
    <citation type="submission" date="2016-10" db="EMBL/GenBank/DDBJ databases">
        <authorList>
            <person name="de Groot N.N."/>
        </authorList>
    </citation>
    <scope>NUCLEOTIDE SEQUENCE [LARGE SCALE GENOMIC DNA]</scope>
    <source>
        <strain evidence="8 9">CGMCC 4.5727</strain>
    </source>
</reference>
<feature type="transmembrane region" description="Helical" evidence="6">
    <location>
        <begin position="256"/>
        <end position="278"/>
    </location>
</feature>
<dbReference type="InterPro" id="IPR051533">
    <property type="entry name" value="WaaL-like"/>
</dbReference>
<proteinExistence type="predicted"/>
<feature type="transmembrane region" description="Helical" evidence="6">
    <location>
        <begin position="46"/>
        <end position="67"/>
    </location>
</feature>
<feature type="transmembrane region" description="Helical" evidence="6">
    <location>
        <begin position="221"/>
        <end position="244"/>
    </location>
</feature>
<feature type="region of interest" description="Disordered" evidence="5">
    <location>
        <begin position="421"/>
        <end position="454"/>
    </location>
</feature>
<feature type="transmembrane region" description="Helical" evidence="6">
    <location>
        <begin position="340"/>
        <end position="364"/>
    </location>
</feature>
<evidence type="ECO:0000256" key="1">
    <source>
        <dbReference type="ARBA" id="ARBA00004141"/>
    </source>
</evidence>
<evidence type="ECO:0000313" key="8">
    <source>
        <dbReference type="EMBL" id="SDK51074.1"/>
    </source>
</evidence>
<evidence type="ECO:0000256" key="4">
    <source>
        <dbReference type="ARBA" id="ARBA00023136"/>
    </source>
</evidence>
<gene>
    <name evidence="8" type="ORF">SAMN05421806_108133</name>
</gene>
<feature type="compositionally biased region" description="Pro residues" evidence="5">
    <location>
        <begin position="435"/>
        <end position="454"/>
    </location>
</feature>
<dbReference type="GO" id="GO:0016874">
    <property type="term" value="F:ligase activity"/>
    <property type="evidence" value="ECO:0007669"/>
    <property type="project" value="UniProtKB-KW"/>
</dbReference>